<sequence>MSNGPEWFSAKRYGYGTAFPIAWQGWAVTAIYALVVIAGAYFFPKRPVILLSIILPATILYLVIAARTTKGGMRWRRGGDPN</sequence>
<evidence type="ECO:0000313" key="3">
    <source>
        <dbReference type="Proteomes" id="UP001203410"/>
    </source>
</evidence>
<dbReference type="Proteomes" id="UP001203410">
    <property type="component" value="Unassembled WGS sequence"/>
</dbReference>
<name>A0ABT0RUK8_9SPHN</name>
<evidence type="ECO:0000256" key="1">
    <source>
        <dbReference type="SAM" id="Phobius"/>
    </source>
</evidence>
<evidence type="ECO:0000313" key="2">
    <source>
        <dbReference type="EMBL" id="MCL6698719.1"/>
    </source>
</evidence>
<proteinExistence type="predicted"/>
<keyword evidence="1" id="KW-1133">Transmembrane helix</keyword>
<accession>A0ABT0RUK8</accession>
<dbReference type="EMBL" id="JAMGBA010000002">
    <property type="protein sequence ID" value="MCL6698719.1"/>
    <property type="molecule type" value="Genomic_DNA"/>
</dbReference>
<feature type="transmembrane region" description="Helical" evidence="1">
    <location>
        <begin position="48"/>
        <end position="66"/>
    </location>
</feature>
<keyword evidence="1" id="KW-0472">Membrane</keyword>
<dbReference type="RefSeq" id="WP_249904112.1">
    <property type="nucleotide sequence ID" value="NZ_JAMGBA010000002.1"/>
</dbReference>
<gene>
    <name evidence="2" type="ORF">LZ496_07995</name>
</gene>
<feature type="transmembrane region" description="Helical" evidence="1">
    <location>
        <begin position="21"/>
        <end position="42"/>
    </location>
</feature>
<reference evidence="2 3" key="1">
    <citation type="submission" date="2022-05" db="EMBL/GenBank/DDBJ databases">
        <authorList>
            <person name="Jo J.-H."/>
            <person name="Im W.-T."/>
        </authorList>
    </citation>
    <scope>NUCLEOTIDE SEQUENCE [LARGE SCALE GENOMIC DNA]</scope>
    <source>
        <strain evidence="2 3">NSE70-1</strain>
    </source>
</reference>
<comment type="caution">
    <text evidence="2">The sequence shown here is derived from an EMBL/GenBank/DDBJ whole genome shotgun (WGS) entry which is preliminary data.</text>
</comment>
<organism evidence="2 3">
    <name type="scientific">Sphingomonas caseinilyticus</name>
    <dbReference type="NCBI Taxonomy" id="2908205"/>
    <lineage>
        <taxon>Bacteria</taxon>
        <taxon>Pseudomonadati</taxon>
        <taxon>Pseudomonadota</taxon>
        <taxon>Alphaproteobacteria</taxon>
        <taxon>Sphingomonadales</taxon>
        <taxon>Sphingomonadaceae</taxon>
        <taxon>Sphingomonas</taxon>
    </lineage>
</organism>
<protein>
    <submittedName>
        <fullName evidence="2">Uncharacterized protein</fullName>
    </submittedName>
</protein>
<keyword evidence="1" id="KW-0812">Transmembrane</keyword>
<keyword evidence="3" id="KW-1185">Reference proteome</keyword>